<gene>
    <name evidence="2" type="ORF">BU24DRAFT_458003</name>
</gene>
<proteinExistence type="predicted"/>
<sequence>MASSSMVLYRPGPSSSLTTTSHSTSLLPARLFTAQTGTAIATELLYRLLMDILNRLIHSLHKFASSRLDQLSAHLEKRAALRQQQHLDAAAAREQGLGIVEEVEKLVERRGFELECPMGGGAGGGMGGIGGPPGPPRWVKGVLEGVREGRMEERDFWIHTHGD</sequence>
<feature type="region of interest" description="Disordered" evidence="1">
    <location>
        <begin position="1"/>
        <end position="21"/>
    </location>
</feature>
<dbReference type="OrthoDB" id="3944805at2759"/>
<dbReference type="AlphaFoldDB" id="A0A6A5Y956"/>
<evidence type="ECO:0000313" key="2">
    <source>
        <dbReference type="EMBL" id="KAF2022115.1"/>
    </source>
</evidence>
<organism evidence="2 3">
    <name type="scientific">Aaosphaeria arxii CBS 175.79</name>
    <dbReference type="NCBI Taxonomy" id="1450172"/>
    <lineage>
        <taxon>Eukaryota</taxon>
        <taxon>Fungi</taxon>
        <taxon>Dikarya</taxon>
        <taxon>Ascomycota</taxon>
        <taxon>Pezizomycotina</taxon>
        <taxon>Dothideomycetes</taxon>
        <taxon>Pleosporomycetidae</taxon>
        <taxon>Pleosporales</taxon>
        <taxon>Pleosporales incertae sedis</taxon>
        <taxon>Aaosphaeria</taxon>
    </lineage>
</organism>
<dbReference type="Proteomes" id="UP000799778">
    <property type="component" value="Unassembled WGS sequence"/>
</dbReference>
<evidence type="ECO:0000313" key="3">
    <source>
        <dbReference type="Proteomes" id="UP000799778"/>
    </source>
</evidence>
<dbReference type="EMBL" id="ML978066">
    <property type="protein sequence ID" value="KAF2022115.1"/>
    <property type="molecule type" value="Genomic_DNA"/>
</dbReference>
<dbReference type="RefSeq" id="XP_033390454.1">
    <property type="nucleotide sequence ID" value="XM_033531587.1"/>
</dbReference>
<accession>A0A6A5Y956</accession>
<protein>
    <submittedName>
        <fullName evidence="2">Uncharacterized protein</fullName>
    </submittedName>
</protein>
<reference evidence="2" key="1">
    <citation type="journal article" date="2020" name="Stud. Mycol.">
        <title>101 Dothideomycetes genomes: a test case for predicting lifestyles and emergence of pathogens.</title>
        <authorList>
            <person name="Haridas S."/>
            <person name="Albert R."/>
            <person name="Binder M."/>
            <person name="Bloem J."/>
            <person name="Labutti K."/>
            <person name="Salamov A."/>
            <person name="Andreopoulos B."/>
            <person name="Baker S."/>
            <person name="Barry K."/>
            <person name="Bills G."/>
            <person name="Bluhm B."/>
            <person name="Cannon C."/>
            <person name="Castanera R."/>
            <person name="Culley D."/>
            <person name="Daum C."/>
            <person name="Ezra D."/>
            <person name="Gonzalez J."/>
            <person name="Henrissat B."/>
            <person name="Kuo A."/>
            <person name="Liang C."/>
            <person name="Lipzen A."/>
            <person name="Lutzoni F."/>
            <person name="Magnuson J."/>
            <person name="Mondo S."/>
            <person name="Nolan M."/>
            <person name="Ohm R."/>
            <person name="Pangilinan J."/>
            <person name="Park H.-J."/>
            <person name="Ramirez L."/>
            <person name="Alfaro M."/>
            <person name="Sun H."/>
            <person name="Tritt A."/>
            <person name="Yoshinaga Y."/>
            <person name="Zwiers L.-H."/>
            <person name="Turgeon B."/>
            <person name="Goodwin S."/>
            <person name="Spatafora J."/>
            <person name="Crous P."/>
            <person name="Grigoriev I."/>
        </authorList>
    </citation>
    <scope>NUCLEOTIDE SEQUENCE</scope>
    <source>
        <strain evidence="2">CBS 175.79</strain>
    </source>
</reference>
<evidence type="ECO:0000256" key="1">
    <source>
        <dbReference type="SAM" id="MobiDB-lite"/>
    </source>
</evidence>
<name>A0A6A5Y956_9PLEO</name>
<dbReference type="GeneID" id="54288984"/>
<keyword evidence="3" id="KW-1185">Reference proteome</keyword>